<dbReference type="Proteomes" id="UP000828390">
    <property type="component" value="Unassembled WGS sequence"/>
</dbReference>
<name>A0A9D4K2G8_DREPO</name>
<gene>
    <name evidence="1" type="ORF">DPMN_103741</name>
</gene>
<evidence type="ECO:0000313" key="1">
    <source>
        <dbReference type="EMBL" id="KAH3830497.1"/>
    </source>
</evidence>
<dbReference type="EMBL" id="JAIWYP010000004">
    <property type="protein sequence ID" value="KAH3830497.1"/>
    <property type="molecule type" value="Genomic_DNA"/>
</dbReference>
<evidence type="ECO:0000313" key="2">
    <source>
        <dbReference type="Proteomes" id="UP000828390"/>
    </source>
</evidence>
<reference evidence="1" key="1">
    <citation type="journal article" date="2019" name="bioRxiv">
        <title>The Genome of the Zebra Mussel, Dreissena polymorpha: A Resource for Invasive Species Research.</title>
        <authorList>
            <person name="McCartney M.A."/>
            <person name="Auch B."/>
            <person name="Kono T."/>
            <person name="Mallez S."/>
            <person name="Zhang Y."/>
            <person name="Obille A."/>
            <person name="Becker A."/>
            <person name="Abrahante J.E."/>
            <person name="Garbe J."/>
            <person name="Badalamenti J.P."/>
            <person name="Herman A."/>
            <person name="Mangelson H."/>
            <person name="Liachko I."/>
            <person name="Sullivan S."/>
            <person name="Sone E.D."/>
            <person name="Koren S."/>
            <person name="Silverstein K.A.T."/>
            <person name="Beckman K.B."/>
            <person name="Gohl D.M."/>
        </authorList>
    </citation>
    <scope>NUCLEOTIDE SEQUENCE</scope>
    <source>
        <strain evidence="1">Duluth1</strain>
        <tissue evidence="1">Whole animal</tissue>
    </source>
</reference>
<comment type="caution">
    <text evidence="1">The sequence shown here is derived from an EMBL/GenBank/DDBJ whole genome shotgun (WGS) entry which is preliminary data.</text>
</comment>
<proteinExistence type="predicted"/>
<reference evidence="1" key="2">
    <citation type="submission" date="2020-11" db="EMBL/GenBank/DDBJ databases">
        <authorList>
            <person name="McCartney M.A."/>
            <person name="Auch B."/>
            <person name="Kono T."/>
            <person name="Mallez S."/>
            <person name="Becker A."/>
            <person name="Gohl D.M."/>
            <person name="Silverstein K.A.T."/>
            <person name="Koren S."/>
            <person name="Bechman K.B."/>
            <person name="Herman A."/>
            <person name="Abrahante J.E."/>
            <person name="Garbe J."/>
        </authorList>
    </citation>
    <scope>NUCLEOTIDE SEQUENCE</scope>
    <source>
        <strain evidence="1">Duluth1</strain>
        <tissue evidence="1">Whole animal</tissue>
    </source>
</reference>
<sequence length="74" mass="7933">MLEIALSYWMQACKGCSLSTVSEGCLLCSSPKFCVGDLVYPAEIEDLPDAGVDEDLYLLYGVDSASPGLCSMEE</sequence>
<dbReference type="AlphaFoldDB" id="A0A9D4K2G8"/>
<organism evidence="1 2">
    <name type="scientific">Dreissena polymorpha</name>
    <name type="common">Zebra mussel</name>
    <name type="synonym">Mytilus polymorpha</name>
    <dbReference type="NCBI Taxonomy" id="45954"/>
    <lineage>
        <taxon>Eukaryota</taxon>
        <taxon>Metazoa</taxon>
        <taxon>Spiralia</taxon>
        <taxon>Lophotrochozoa</taxon>
        <taxon>Mollusca</taxon>
        <taxon>Bivalvia</taxon>
        <taxon>Autobranchia</taxon>
        <taxon>Heteroconchia</taxon>
        <taxon>Euheterodonta</taxon>
        <taxon>Imparidentia</taxon>
        <taxon>Neoheterodontei</taxon>
        <taxon>Myida</taxon>
        <taxon>Dreissenoidea</taxon>
        <taxon>Dreissenidae</taxon>
        <taxon>Dreissena</taxon>
    </lineage>
</organism>
<accession>A0A9D4K2G8</accession>
<protein>
    <submittedName>
        <fullName evidence="1">Uncharacterized protein</fullName>
    </submittedName>
</protein>
<keyword evidence="2" id="KW-1185">Reference proteome</keyword>